<organism evidence="1 2">
    <name type="scientific">Nocardioides vastitatis</name>
    <dbReference type="NCBI Taxonomy" id="2568655"/>
    <lineage>
        <taxon>Bacteria</taxon>
        <taxon>Bacillati</taxon>
        <taxon>Actinomycetota</taxon>
        <taxon>Actinomycetes</taxon>
        <taxon>Propionibacteriales</taxon>
        <taxon>Nocardioidaceae</taxon>
        <taxon>Nocardioides</taxon>
    </lineage>
</organism>
<dbReference type="RefSeq" id="WP_136431699.1">
    <property type="nucleotide sequence ID" value="NZ_JBHSNS010000001.1"/>
</dbReference>
<name>A0ABW0ZCK6_9ACTN</name>
<evidence type="ECO:0000313" key="2">
    <source>
        <dbReference type="Proteomes" id="UP001596072"/>
    </source>
</evidence>
<dbReference type="InterPro" id="IPR025329">
    <property type="entry name" value="DUF4235"/>
</dbReference>
<dbReference type="Pfam" id="PF14019">
    <property type="entry name" value="DUF4235"/>
    <property type="match status" value="1"/>
</dbReference>
<evidence type="ECO:0000313" key="1">
    <source>
        <dbReference type="EMBL" id="MFC5728042.1"/>
    </source>
</evidence>
<comment type="caution">
    <text evidence="1">The sequence shown here is derived from an EMBL/GenBank/DDBJ whole genome shotgun (WGS) entry which is preliminary data.</text>
</comment>
<dbReference type="Proteomes" id="UP001596072">
    <property type="component" value="Unassembled WGS sequence"/>
</dbReference>
<protein>
    <submittedName>
        <fullName evidence="1">DUF4235 domain-containing protein</fullName>
    </submittedName>
</protein>
<keyword evidence="2" id="KW-1185">Reference proteome</keyword>
<reference evidence="2" key="1">
    <citation type="journal article" date="2019" name="Int. J. Syst. Evol. Microbiol.">
        <title>The Global Catalogue of Microorganisms (GCM) 10K type strain sequencing project: providing services to taxonomists for standard genome sequencing and annotation.</title>
        <authorList>
            <consortium name="The Broad Institute Genomics Platform"/>
            <consortium name="The Broad Institute Genome Sequencing Center for Infectious Disease"/>
            <person name="Wu L."/>
            <person name="Ma J."/>
        </authorList>
    </citation>
    <scope>NUCLEOTIDE SEQUENCE [LARGE SCALE GENOMIC DNA]</scope>
    <source>
        <strain evidence="2">YIM 94188</strain>
    </source>
</reference>
<gene>
    <name evidence="1" type="ORF">ACFPQB_03880</name>
</gene>
<accession>A0ABW0ZCK6</accession>
<sequence>MAGAGSKLDWNVFGSLGGVTFAVAAPQGVRRYLADREEPTDPPGEPDTTWGEPIGWVVLSGSAGAVARLLGTRTATTYWRSPAGALPPGMKQFVAPGALE</sequence>
<proteinExistence type="predicted"/>
<dbReference type="EMBL" id="JBHSNS010000001">
    <property type="protein sequence ID" value="MFC5728042.1"/>
    <property type="molecule type" value="Genomic_DNA"/>
</dbReference>